<feature type="region of interest" description="Disordered" evidence="6">
    <location>
        <begin position="386"/>
        <end position="410"/>
    </location>
</feature>
<comment type="subcellular location">
    <subcellularLocation>
        <location evidence="1">Membrane</location>
        <topology evidence="1">Multi-pass membrane protein</topology>
    </subcellularLocation>
</comment>
<dbReference type="GO" id="GO:0016020">
    <property type="term" value="C:membrane"/>
    <property type="evidence" value="ECO:0007669"/>
    <property type="project" value="UniProtKB-SubCell"/>
</dbReference>
<dbReference type="Pfam" id="PF20684">
    <property type="entry name" value="Fung_rhodopsin"/>
    <property type="match status" value="1"/>
</dbReference>
<evidence type="ECO:0000256" key="3">
    <source>
        <dbReference type="ARBA" id="ARBA00022989"/>
    </source>
</evidence>
<feature type="transmembrane region" description="Helical" evidence="7">
    <location>
        <begin position="173"/>
        <end position="206"/>
    </location>
</feature>
<feature type="region of interest" description="Disordered" evidence="6">
    <location>
        <begin position="308"/>
        <end position="337"/>
    </location>
</feature>
<evidence type="ECO:0000313" key="10">
    <source>
        <dbReference type="Proteomes" id="UP000699042"/>
    </source>
</evidence>
<feature type="transmembrane region" description="Helical" evidence="7">
    <location>
        <begin position="269"/>
        <end position="297"/>
    </location>
</feature>
<organism evidence="9 10">
    <name type="scientific">Colletotrichum scovillei</name>
    <dbReference type="NCBI Taxonomy" id="1209932"/>
    <lineage>
        <taxon>Eukaryota</taxon>
        <taxon>Fungi</taxon>
        <taxon>Dikarya</taxon>
        <taxon>Ascomycota</taxon>
        <taxon>Pezizomycotina</taxon>
        <taxon>Sordariomycetes</taxon>
        <taxon>Hypocreomycetidae</taxon>
        <taxon>Glomerellales</taxon>
        <taxon>Glomerellaceae</taxon>
        <taxon>Colletotrichum</taxon>
        <taxon>Colletotrichum acutatum species complex</taxon>
    </lineage>
</organism>
<evidence type="ECO:0000256" key="2">
    <source>
        <dbReference type="ARBA" id="ARBA00022692"/>
    </source>
</evidence>
<evidence type="ECO:0000256" key="1">
    <source>
        <dbReference type="ARBA" id="ARBA00004141"/>
    </source>
</evidence>
<dbReference type="EMBL" id="JAESDN010000004">
    <property type="protein sequence ID" value="KAG7050869.1"/>
    <property type="molecule type" value="Genomic_DNA"/>
</dbReference>
<evidence type="ECO:0000256" key="7">
    <source>
        <dbReference type="SAM" id="Phobius"/>
    </source>
</evidence>
<dbReference type="PANTHER" id="PTHR33048:SF155">
    <property type="entry name" value="INTEGRAL MEMBRANE PROTEIN"/>
    <property type="match status" value="1"/>
</dbReference>
<feature type="transmembrane region" description="Helical" evidence="7">
    <location>
        <begin position="105"/>
        <end position="124"/>
    </location>
</feature>
<proteinExistence type="inferred from homology"/>
<comment type="caution">
    <text evidence="9">The sequence shown here is derived from an EMBL/GenBank/DDBJ whole genome shotgun (WGS) entry which is preliminary data.</text>
</comment>
<feature type="transmembrane region" description="Helical" evidence="7">
    <location>
        <begin position="131"/>
        <end position="153"/>
    </location>
</feature>
<dbReference type="InterPro" id="IPR049326">
    <property type="entry name" value="Rhodopsin_dom_fungi"/>
</dbReference>
<evidence type="ECO:0000256" key="5">
    <source>
        <dbReference type="ARBA" id="ARBA00038359"/>
    </source>
</evidence>
<reference evidence="9" key="1">
    <citation type="submission" date="2021-05" db="EMBL/GenBank/DDBJ databases">
        <title>Comparative genomics of three Colletotrichum scovillei strains and genetic complementation revealed genes involved fungal growth and virulence on chili pepper.</title>
        <authorList>
            <person name="Hsieh D.-K."/>
            <person name="Chuang S.-C."/>
            <person name="Chen C.-Y."/>
            <person name="Chao Y.-T."/>
            <person name="Lu M.-Y.J."/>
            <person name="Lee M.-H."/>
            <person name="Shih M.-C."/>
        </authorList>
    </citation>
    <scope>NUCLEOTIDE SEQUENCE</scope>
    <source>
        <strain evidence="9">Coll-153</strain>
    </source>
</reference>
<keyword evidence="4 7" id="KW-0472">Membrane</keyword>
<accession>A0A9P7UCB2</accession>
<keyword evidence="3 7" id="KW-1133">Transmembrane helix</keyword>
<evidence type="ECO:0000259" key="8">
    <source>
        <dbReference type="Pfam" id="PF20684"/>
    </source>
</evidence>
<sequence>MTSPDSTTTSYSTENKGPGIIFAICIIVGISTIFVAMRLFIRIKILGQTHLDDHLTVLSLLLSYTTIALEIWAIRCGNGRHADTLSQEQQSAAILSTISGFPPNVLAYTVPKFAVVALLVRILNPGRIHQVMLWGMATGCLVLVSLCTIILFAQCTPTRAQWDFKVTEKSCWSPWVLVNVAILTGAYSAALDLYLAVYPATVLMRLQMNIKKKVLLLGLDRCMTAKFNASVFHYGMSDGTLSSCFISIYKSTRLPSLASKDFTYDSAELVVWTIVEGNTLIIATCIPILGPLVELALGRRVLSSTDRKYQKQGDPMGLRSGGIEMNGSQSFPRNGNVVGKTSTTIASRIDMEDTSSQDSIVGAETGPSSRVVGITRRQDITVSYDYESERAGRDQRHIQDNMRSGNWDSS</sequence>
<name>A0A9P7UCB2_9PEZI</name>
<keyword evidence="10" id="KW-1185">Reference proteome</keyword>
<feature type="compositionally biased region" description="Basic and acidic residues" evidence="6">
    <location>
        <begin position="387"/>
        <end position="400"/>
    </location>
</feature>
<keyword evidence="2 7" id="KW-0812">Transmembrane</keyword>
<feature type="transmembrane region" description="Helical" evidence="7">
    <location>
        <begin position="53"/>
        <end position="74"/>
    </location>
</feature>
<feature type="transmembrane region" description="Helical" evidence="7">
    <location>
        <begin position="20"/>
        <end position="41"/>
    </location>
</feature>
<dbReference type="Proteomes" id="UP000699042">
    <property type="component" value="Unassembled WGS sequence"/>
</dbReference>
<dbReference type="InterPro" id="IPR052337">
    <property type="entry name" value="SAT4-like"/>
</dbReference>
<comment type="similarity">
    <text evidence="5">Belongs to the SAT4 family.</text>
</comment>
<dbReference type="PANTHER" id="PTHR33048">
    <property type="entry name" value="PTH11-LIKE INTEGRAL MEMBRANE PROTEIN (AFU_ORTHOLOGUE AFUA_5G11245)"/>
    <property type="match status" value="1"/>
</dbReference>
<dbReference type="AlphaFoldDB" id="A0A9P7UCB2"/>
<gene>
    <name evidence="9" type="ORF">JMJ77_001500</name>
</gene>
<protein>
    <submittedName>
        <fullName evidence="9">Integral membrane protein</fullName>
    </submittedName>
</protein>
<evidence type="ECO:0000256" key="4">
    <source>
        <dbReference type="ARBA" id="ARBA00023136"/>
    </source>
</evidence>
<evidence type="ECO:0000313" key="9">
    <source>
        <dbReference type="EMBL" id="KAG7050869.1"/>
    </source>
</evidence>
<evidence type="ECO:0000256" key="6">
    <source>
        <dbReference type="SAM" id="MobiDB-lite"/>
    </source>
</evidence>
<feature type="domain" description="Rhodopsin" evidence="8">
    <location>
        <begin position="37"/>
        <end position="294"/>
    </location>
</feature>
<feature type="compositionally biased region" description="Polar residues" evidence="6">
    <location>
        <begin position="326"/>
        <end position="337"/>
    </location>
</feature>
<feature type="compositionally biased region" description="Polar residues" evidence="6">
    <location>
        <begin position="401"/>
        <end position="410"/>
    </location>
</feature>